<dbReference type="Gene3D" id="3.30.420.260">
    <property type="match status" value="1"/>
</dbReference>
<reference evidence="2" key="1">
    <citation type="journal article" date="2019" name="Int. J. Syst. Evol. Microbiol.">
        <title>The Global Catalogue of Microorganisms (GCM) 10K type strain sequencing project: providing services to taxonomists for standard genome sequencing and annotation.</title>
        <authorList>
            <consortium name="The Broad Institute Genomics Platform"/>
            <consortium name="The Broad Institute Genome Sequencing Center for Infectious Disease"/>
            <person name="Wu L."/>
            <person name="Ma J."/>
        </authorList>
    </citation>
    <scope>NUCLEOTIDE SEQUENCE [LARGE SCALE GENOMIC DNA]</scope>
    <source>
        <strain evidence="2">CCUG 62114</strain>
    </source>
</reference>
<dbReference type="EMBL" id="JBHTJM010000001">
    <property type="protein sequence ID" value="MFD0962460.1"/>
    <property type="molecule type" value="Genomic_DNA"/>
</dbReference>
<dbReference type="CDD" id="cd24013">
    <property type="entry name" value="ASKHA_ATPase_BT3980-like"/>
    <property type="match status" value="1"/>
</dbReference>
<proteinExistence type="predicted"/>
<dbReference type="RefSeq" id="WP_377712146.1">
    <property type="nucleotide sequence ID" value="NZ_JBHTJM010000001.1"/>
</dbReference>
<evidence type="ECO:0000313" key="1">
    <source>
        <dbReference type="EMBL" id="MFD0962460.1"/>
    </source>
</evidence>
<protein>
    <submittedName>
        <fullName evidence="1">DUF3822 family protein</fullName>
    </submittedName>
</protein>
<comment type="caution">
    <text evidence="1">The sequence shown here is derived from an EMBL/GenBank/DDBJ whole genome shotgun (WGS) entry which is preliminary data.</text>
</comment>
<dbReference type="Proteomes" id="UP001596997">
    <property type="component" value="Unassembled WGS sequence"/>
</dbReference>
<keyword evidence="2" id="KW-1185">Reference proteome</keyword>
<dbReference type="Gene3D" id="3.30.420.250">
    <property type="match status" value="1"/>
</dbReference>
<evidence type="ECO:0000313" key="2">
    <source>
        <dbReference type="Proteomes" id="UP001596997"/>
    </source>
</evidence>
<name>A0ABW3HY30_9FLAO</name>
<dbReference type="Pfam" id="PF12864">
    <property type="entry name" value="DUF3822"/>
    <property type="match status" value="1"/>
</dbReference>
<sequence length="286" mass="33585">MKLVPTVTGQENMTKKSSLNILSNLQLSVQASLDGLSFCILDTIEKNIVALEEFYFDKQLTPLELEQKLQELFISNEFLQQEFKQVSLIHKNNLATFVPKDLFKEENLIDYLKFNNKIFESDFIATDEIVPHSIISVFVPLVNINNFFFDRFGSLDYHHSSTLLVKKLLHQVNSFTTKLYCHVSKNSFELVYVKEGKLQFYNHFSFTTKEDFIYFLLFTIEQLEIDTETIDFIFLGNIGLDDEVYSLVYQYIRNVSFGSRETQFVYRDPEQKPKYGHDHFTLLNTF</sequence>
<dbReference type="InterPro" id="IPR024213">
    <property type="entry name" value="DUF3822"/>
</dbReference>
<gene>
    <name evidence="1" type="ORF">ACFQ1O_00405</name>
</gene>
<accession>A0ABW3HY30</accession>
<organism evidence="1 2">
    <name type="scientific">Pseudofulvibacter geojedonensis</name>
    <dbReference type="NCBI Taxonomy" id="1123758"/>
    <lineage>
        <taxon>Bacteria</taxon>
        <taxon>Pseudomonadati</taxon>
        <taxon>Bacteroidota</taxon>
        <taxon>Flavobacteriia</taxon>
        <taxon>Flavobacteriales</taxon>
        <taxon>Flavobacteriaceae</taxon>
        <taxon>Pseudofulvibacter</taxon>
    </lineage>
</organism>